<sequence length="55" mass="6232">MPIFAANEDVDQVEDALLFDFKEEVKEEVLADEGDHNVPFNVMEVLQQLETADGH</sequence>
<dbReference type="OrthoDB" id="10510447at2759"/>
<gene>
    <name evidence="1" type="ORF">PISMIDRAFT_16660</name>
</gene>
<evidence type="ECO:0000313" key="1">
    <source>
        <dbReference type="EMBL" id="KIK15229.1"/>
    </source>
</evidence>
<evidence type="ECO:0000313" key="2">
    <source>
        <dbReference type="Proteomes" id="UP000054018"/>
    </source>
</evidence>
<reference evidence="2" key="2">
    <citation type="submission" date="2015-01" db="EMBL/GenBank/DDBJ databases">
        <title>Evolutionary Origins and Diversification of the Mycorrhizal Mutualists.</title>
        <authorList>
            <consortium name="DOE Joint Genome Institute"/>
            <consortium name="Mycorrhizal Genomics Consortium"/>
            <person name="Kohler A."/>
            <person name="Kuo A."/>
            <person name="Nagy L.G."/>
            <person name="Floudas D."/>
            <person name="Copeland A."/>
            <person name="Barry K.W."/>
            <person name="Cichocki N."/>
            <person name="Veneault-Fourrey C."/>
            <person name="LaButti K."/>
            <person name="Lindquist E.A."/>
            <person name="Lipzen A."/>
            <person name="Lundell T."/>
            <person name="Morin E."/>
            <person name="Murat C."/>
            <person name="Riley R."/>
            <person name="Ohm R."/>
            <person name="Sun H."/>
            <person name="Tunlid A."/>
            <person name="Henrissat B."/>
            <person name="Grigoriev I.V."/>
            <person name="Hibbett D.S."/>
            <person name="Martin F."/>
        </authorList>
    </citation>
    <scope>NUCLEOTIDE SEQUENCE [LARGE SCALE GENOMIC DNA]</scope>
    <source>
        <strain evidence="2">441</strain>
    </source>
</reference>
<protein>
    <submittedName>
        <fullName evidence="1">Uncharacterized protein</fullName>
    </submittedName>
</protein>
<accession>A0A0C9YMR2</accession>
<dbReference type="EMBL" id="KN833900">
    <property type="protein sequence ID" value="KIK15229.1"/>
    <property type="molecule type" value="Genomic_DNA"/>
</dbReference>
<dbReference type="HOGENOM" id="CLU_3033283_0_0_1"/>
<reference evidence="1 2" key="1">
    <citation type="submission" date="2014-04" db="EMBL/GenBank/DDBJ databases">
        <authorList>
            <consortium name="DOE Joint Genome Institute"/>
            <person name="Kuo A."/>
            <person name="Kohler A."/>
            <person name="Costa M.D."/>
            <person name="Nagy L.G."/>
            <person name="Floudas D."/>
            <person name="Copeland A."/>
            <person name="Barry K.W."/>
            <person name="Cichocki N."/>
            <person name="Veneault-Fourrey C."/>
            <person name="LaButti K."/>
            <person name="Lindquist E.A."/>
            <person name="Lipzen A."/>
            <person name="Lundell T."/>
            <person name="Morin E."/>
            <person name="Murat C."/>
            <person name="Sun H."/>
            <person name="Tunlid A."/>
            <person name="Henrissat B."/>
            <person name="Grigoriev I.V."/>
            <person name="Hibbett D.S."/>
            <person name="Martin F."/>
            <person name="Nordberg H.P."/>
            <person name="Cantor M.N."/>
            <person name="Hua S.X."/>
        </authorList>
    </citation>
    <scope>NUCLEOTIDE SEQUENCE [LARGE SCALE GENOMIC DNA]</scope>
    <source>
        <strain evidence="1 2">441</strain>
    </source>
</reference>
<keyword evidence="2" id="KW-1185">Reference proteome</keyword>
<proteinExistence type="predicted"/>
<dbReference type="Proteomes" id="UP000054018">
    <property type="component" value="Unassembled WGS sequence"/>
</dbReference>
<dbReference type="AlphaFoldDB" id="A0A0C9YMR2"/>
<name>A0A0C9YMR2_9AGAM</name>
<organism evidence="1 2">
    <name type="scientific">Pisolithus microcarpus 441</name>
    <dbReference type="NCBI Taxonomy" id="765257"/>
    <lineage>
        <taxon>Eukaryota</taxon>
        <taxon>Fungi</taxon>
        <taxon>Dikarya</taxon>
        <taxon>Basidiomycota</taxon>
        <taxon>Agaricomycotina</taxon>
        <taxon>Agaricomycetes</taxon>
        <taxon>Agaricomycetidae</taxon>
        <taxon>Boletales</taxon>
        <taxon>Sclerodermatineae</taxon>
        <taxon>Pisolithaceae</taxon>
        <taxon>Pisolithus</taxon>
    </lineage>
</organism>